<evidence type="ECO:0000313" key="2">
    <source>
        <dbReference type="Proteomes" id="UP001165064"/>
    </source>
</evidence>
<name>A0ACB5SYF0_AMBMO</name>
<keyword evidence="2" id="KW-1185">Reference proteome</keyword>
<gene>
    <name evidence="1" type="ORF">Amon02_000276400</name>
</gene>
<proteinExistence type="predicted"/>
<evidence type="ECO:0000313" key="1">
    <source>
        <dbReference type="EMBL" id="GME76795.1"/>
    </source>
</evidence>
<dbReference type="Proteomes" id="UP001165064">
    <property type="component" value="Unassembled WGS sequence"/>
</dbReference>
<sequence>MTEPNEQLSARFLDCLSVEKQEDLEQTSELLSTTSPKVLSSNGLAILNLCITNIRTGIGGKLIVELNLHSSVSSSTPSAKSSSSGKSKSKSKGKSKSKSTSKSSSFDASSAIDTGDFRAGDIVKIDKYSATQAKTASKLKNSSKKKDQDESEEIQVEVTGVVTSVSDRQINVAVSFDSTTQEGTQIDQKLHTLYESDSKIWLVQVSNEITYNRMESTMRKLAEQTISSSTQITKLLLGECKYISPSYTSLSNQLKQLKFDNNNLNESQKNAINFSLLSDLSIIHGPPGTGKTSTVVELVKQLVLQNRNRTPSSETVANEPRRILICGPSNISIDTILERLMPFFTGSDYSKLVRIGHPARMLPQIVKHSLDLIVESESSEVIGGILSDINKLTKKTKKAKSYKERREMYSEIKDLKKDLRFRSRKAIGDALIKSEVVLATLHGSSAREVAHCVRDHGELFDTLIIDEVSQSMEPSCWIPLIYHQGIKKLIIAGDNKQLSPTIKTKQNAQVTKMLSTTLFDRLLEIHSNHDQFTCFLNIQYRMNEKIMRFPSDQLYNSKLVADKSVANGQVSDLDYVKPVKGHEDDVTEQVIWYDTQGARRKQAETHCSHPNTTMENVS</sequence>
<protein>
    <submittedName>
        <fullName evidence="1">Unnamed protein product</fullName>
    </submittedName>
</protein>
<comment type="caution">
    <text evidence="1">The sequence shown here is derived from an EMBL/GenBank/DDBJ whole genome shotgun (WGS) entry which is preliminary data.</text>
</comment>
<reference evidence="1" key="1">
    <citation type="submission" date="2023-04" db="EMBL/GenBank/DDBJ databases">
        <title>Ambrosiozyma monospora NBRC 10751.</title>
        <authorList>
            <person name="Ichikawa N."/>
            <person name="Sato H."/>
            <person name="Tonouchi N."/>
        </authorList>
    </citation>
    <scope>NUCLEOTIDE SEQUENCE</scope>
    <source>
        <strain evidence="1">NBRC 10751</strain>
    </source>
</reference>
<dbReference type="EMBL" id="BSXS01001640">
    <property type="protein sequence ID" value="GME76795.1"/>
    <property type="molecule type" value="Genomic_DNA"/>
</dbReference>
<accession>A0ACB5SYF0</accession>
<organism evidence="1 2">
    <name type="scientific">Ambrosiozyma monospora</name>
    <name type="common">Yeast</name>
    <name type="synonym">Endomycopsis monosporus</name>
    <dbReference type="NCBI Taxonomy" id="43982"/>
    <lineage>
        <taxon>Eukaryota</taxon>
        <taxon>Fungi</taxon>
        <taxon>Dikarya</taxon>
        <taxon>Ascomycota</taxon>
        <taxon>Saccharomycotina</taxon>
        <taxon>Pichiomycetes</taxon>
        <taxon>Pichiales</taxon>
        <taxon>Pichiaceae</taxon>
        <taxon>Ambrosiozyma</taxon>
    </lineage>
</organism>